<proteinExistence type="predicted"/>
<dbReference type="Proteomes" id="UP000614058">
    <property type="component" value="Unassembled WGS sequence"/>
</dbReference>
<protein>
    <submittedName>
        <fullName evidence="2">Uncharacterized protein</fullName>
    </submittedName>
</protein>
<feature type="transmembrane region" description="Helical" evidence="1">
    <location>
        <begin position="25"/>
        <end position="45"/>
    </location>
</feature>
<comment type="caution">
    <text evidence="2">The sequence shown here is derived from an EMBL/GenBank/DDBJ whole genome shotgun (WGS) entry which is preliminary data.</text>
</comment>
<evidence type="ECO:0000256" key="1">
    <source>
        <dbReference type="SAM" id="Phobius"/>
    </source>
</evidence>
<evidence type="ECO:0000313" key="3">
    <source>
        <dbReference type="Proteomes" id="UP000614058"/>
    </source>
</evidence>
<keyword evidence="1" id="KW-1133">Transmembrane helix</keyword>
<gene>
    <name evidence="2" type="ORF">JDW22_05550</name>
</gene>
<feature type="transmembrane region" description="Helical" evidence="1">
    <location>
        <begin position="51"/>
        <end position="73"/>
    </location>
</feature>
<evidence type="ECO:0000313" key="2">
    <source>
        <dbReference type="EMBL" id="MBK0396053.1"/>
    </source>
</evidence>
<dbReference type="EMBL" id="JAEHNZ010000002">
    <property type="protein sequence ID" value="MBK0396053.1"/>
    <property type="molecule type" value="Genomic_DNA"/>
</dbReference>
<keyword evidence="1" id="KW-0472">Membrane</keyword>
<keyword evidence="1" id="KW-0812">Transmembrane</keyword>
<organism evidence="2 3">
    <name type="scientific">Kingella bonacorsii</name>
    <dbReference type="NCBI Taxonomy" id="2796361"/>
    <lineage>
        <taxon>Bacteria</taxon>
        <taxon>Pseudomonadati</taxon>
        <taxon>Pseudomonadota</taxon>
        <taxon>Betaproteobacteria</taxon>
        <taxon>Neisseriales</taxon>
        <taxon>Neisseriaceae</taxon>
        <taxon>Kingella</taxon>
    </lineage>
</organism>
<name>A0ABS1BS26_9NEIS</name>
<dbReference type="RefSeq" id="WP_200522220.1">
    <property type="nucleotide sequence ID" value="NZ_JAEHNZ010000002.1"/>
</dbReference>
<reference evidence="2 3" key="1">
    <citation type="journal article" date="2021" name="Pathogens">
        <title>Isolation and Characterization of Kingella bonacorsii sp. nov., A Novel Kingella Species Detected in a Stable Periodontitis Subject.</title>
        <authorList>
            <person name="Antezack A."/>
            <person name="Boxberger M."/>
            <person name="Rolland C."/>
            <person name="Monnet-Corti V."/>
            <person name="La Scola B."/>
        </authorList>
    </citation>
    <scope>NUCLEOTIDE SEQUENCE [LARGE SCALE GENOMIC DNA]</scope>
    <source>
        <strain evidence="2 3">Marseille-Q4569</strain>
    </source>
</reference>
<accession>A0ABS1BS26</accession>
<sequence>MWQTIRQWWQEERERWRYYWHMTRPAWYVELMTMLLIELSDRIAFLDFLDSWIFGIGSFIILLCNGYIGIICYSTPYRPEDWEDFK</sequence>
<keyword evidence="3" id="KW-1185">Reference proteome</keyword>